<reference evidence="1 2" key="1">
    <citation type="submission" date="2019-07" db="EMBL/GenBank/DDBJ databases">
        <authorList>
            <person name="Abdullah A."/>
            <person name="Lima G.C."/>
            <person name="Cuneo C.K."/>
            <person name="Ennest D.C."/>
            <person name="Fritz K.J."/>
            <person name="Johnson B.T."/>
            <person name="Larson S.M."/>
            <person name="Lemunyete M.N."/>
            <person name="Murray M.B."/>
            <person name="Osmond D.E."/>
            <person name="Patras K.A."/>
            <person name="Ransibrahmanakul S."/>
            <person name="Simpson K.A."/>
            <person name="Thull B.S."/>
            <person name="Wetzel S."/>
            <person name="Bonilla J.A."/>
            <person name="Klyczek K."/>
            <person name="Garlena R.A."/>
            <person name="Russell D.A."/>
            <person name="Pope W.H."/>
            <person name="Jacobs-Sera D."/>
            <person name="Hatfull G.F."/>
        </authorList>
    </citation>
    <scope>NUCLEOTIDE SEQUENCE [LARGE SCALE GENOMIC DNA]</scope>
</reference>
<name>A0A5B8WKU9_9CAUD</name>
<accession>A0A5B8WKU9</accession>
<protein>
    <submittedName>
        <fullName evidence="1">Uncharacterized protein</fullName>
    </submittedName>
</protein>
<evidence type="ECO:0000313" key="2">
    <source>
        <dbReference type="Proteomes" id="UP000321915"/>
    </source>
</evidence>
<sequence>MEKLKELFELCDASVHVNYNENRDLYLTVEQFLNDQERFHAADLGIDPDVRKKMIDTNQMITIQAYPNTPIGFYVIYHWDLEAAIEEMLSVLKDERIQGK</sequence>
<gene>
    <name evidence="1" type="primary">227</name>
    <name evidence="1" type="ORF">SEA_QUI_227</name>
</gene>
<keyword evidence="2" id="KW-1185">Reference proteome</keyword>
<dbReference type="GeneID" id="77936587"/>
<proteinExistence type="predicted"/>
<dbReference type="EMBL" id="MN183282">
    <property type="protein sequence ID" value="QED11715.1"/>
    <property type="molecule type" value="Genomic_DNA"/>
</dbReference>
<evidence type="ECO:0000313" key="1">
    <source>
        <dbReference type="EMBL" id="QED11715.1"/>
    </source>
</evidence>
<dbReference type="Proteomes" id="UP000321915">
    <property type="component" value="Segment"/>
</dbReference>
<dbReference type="KEGG" id="vg:77936587"/>
<organism evidence="1 2">
    <name type="scientific">Arthrobacter phage Qui</name>
    <dbReference type="NCBI Taxonomy" id="2603260"/>
    <lineage>
        <taxon>Viruses</taxon>
        <taxon>Duplodnaviria</taxon>
        <taxon>Heunggongvirae</taxon>
        <taxon>Uroviricota</taxon>
        <taxon>Caudoviricetes</taxon>
        <taxon>Quivirus</taxon>
        <taxon>Quivirus qui</taxon>
    </lineage>
</organism>
<dbReference type="RefSeq" id="YP_010660593.1">
    <property type="nucleotide sequence ID" value="NC_070877.1"/>
</dbReference>